<dbReference type="EMBL" id="JACHIN010000001">
    <property type="protein sequence ID" value="MBB5075926.1"/>
    <property type="molecule type" value="Genomic_DNA"/>
</dbReference>
<dbReference type="SUPFAM" id="SSF53474">
    <property type="entry name" value="alpha/beta-Hydrolases"/>
    <property type="match status" value="1"/>
</dbReference>
<dbReference type="GO" id="GO:0016020">
    <property type="term" value="C:membrane"/>
    <property type="evidence" value="ECO:0007669"/>
    <property type="project" value="TreeGrafter"/>
</dbReference>
<dbReference type="InterPro" id="IPR050266">
    <property type="entry name" value="AB_hydrolase_sf"/>
</dbReference>
<dbReference type="RefSeq" id="WP_184959058.1">
    <property type="nucleotide sequence ID" value="NZ_JACHIN010000001.1"/>
</dbReference>
<dbReference type="GO" id="GO:0003824">
    <property type="term" value="F:catalytic activity"/>
    <property type="evidence" value="ECO:0007669"/>
    <property type="project" value="UniProtKB-ARBA"/>
</dbReference>
<evidence type="ECO:0000259" key="1">
    <source>
        <dbReference type="Pfam" id="PF12697"/>
    </source>
</evidence>
<evidence type="ECO:0000313" key="3">
    <source>
        <dbReference type="Proteomes" id="UP000568380"/>
    </source>
</evidence>
<name>A0A7W8EE29_9ACTN</name>
<dbReference type="PANTHER" id="PTHR43798">
    <property type="entry name" value="MONOACYLGLYCEROL LIPASE"/>
    <property type="match status" value="1"/>
</dbReference>
<dbReference type="AlphaFoldDB" id="A0A7W8EE29"/>
<dbReference type="Pfam" id="PF12697">
    <property type="entry name" value="Abhydrolase_6"/>
    <property type="match status" value="1"/>
</dbReference>
<feature type="domain" description="AB hydrolase-1" evidence="1">
    <location>
        <begin position="20"/>
        <end position="262"/>
    </location>
</feature>
<evidence type="ECO:0000313" key="2">
    <source>
        <dbReference type="EMBL" id="MBB5075926.1"/>
    </source>
</evidence>
<keyword evidence="3" id="KW-1185">Reference proteome</keyword>
<reference evidence="2 3" key="1">
    <citation type="submission" date="2020-08" db="EMBL/GenBank/DDBJ databases">
        <title>Genomic Encyclopedia of Type Strains, Phase IV (KMG-IV): sequencing the most valuable type-strain genomes for metagenomic binning, comparative biology and taxonomic classification.</title>
        <authorList>
            <person name="Goeker M."/>
        </authorList>
    </citation>
    <scope>NUCLEOTIDE SEQUENCE [LARGE SCALE GENOMIC DNA]</scope>
    <source>
        <strain evidence="2 3">DSM 45385</strain>
    </source>
</reference>
<dbReference type="Gene3D" id="3.40.50.1820">
    <property type="entry name" value="alpha/beta hydrolase"/>
    <property type="match status" value="1"/>
</dbReference>
<organism evidence="2 3">
    <name type="scientific">Nonomuraea endophytica</name>
    <dbReference type="NCBI Taxonomy" id="714136"/>
    <lineage>
        <taxon>Bacteria</taxon>
        <taxon>Bacillati</taxon>
        <taxon>Actinomycetota</taxon>
        <taxon>Actinomycetes</taxon>
        <taxon>Streptosporangiales</taxon>
        <taxon>Streptosporangiaceae</taxon>
        <taxon>Nonomuraea</taxon>
    </lineage>
</organism>
<protein>
    <submittedName>
        <fullName evidence="2">Pimeloyl-ACP methyl ester carboxylesterase</fullName>
    </submittedName>
</protein>
<dbReference type="InterPro" id="IPR000073">
    <property type="entry name" value="AB_hydrolase_1"/>
</dbReference>
<gene>
    <name evidence="2" type="ORF">HNR40_001372</name>
</gene>
<proteinExistence type="predicted"/>
<dbReference type="Proteomes" id="UP000568380">
    <property type="component" value="Unassembled WGS sequence"/>
</dbReference>
<dbReference type="PANTHER" id="PTHR43798:SF33">
    <property type="entry name" value="HYDROLASE, PUTATIVE (AFU_ORTHOLOGUE AFUA_2G14860)-RELATED"/>
    <property type="match status" value="1"/>
</dbReference>
<accession>A0A7W8EE29</accession>
<dbReference type="PRINTS" id="PR00111">
    <property type="entry name" value="ABHYDROLASE"/>
</dbReference>
<dbReference type="InterPro" id="IPR029058">
    <property type="entry name" value="AB_hydrolase_fold"/>
</dbReference>
<sequence length="275" mass="30050">MDVGGRMIHMLEAGRGSPTVVIVPALGTTSIEYAPLLPVLGQESSAVVFDRAGMGWSDPVRSPLAMLDAAADLRKALALSGYGPPYVLVGHSMGGYVVRLFAAAHPGEVSGVVLVDSSHHDQARRYPGYHLTTIRRALTERITPYGLRRLAIELGLLDSPGHLELGDHQRLTTWWEQTLRAQIGTETGRRAPTLGDIPLTVVTCSEYNEDNRTPEQVASFSRHYRIWFPMQRELTGLSTSSRHIVAENAGHYVHRARPDVVTKAILEHVKGAGPL</sequence>
<comment type="caution">
    <text evidence="2">The sequence shown here is derived from an EMBL/GenBank/DDBJ whole genome shotgun (WGS) entry which is preliminary data.</text>
</comment>